<evidence type="ECO:0000313" key="9">
    <source>
        <dbReference type="EMBL" id="RUL60306.1"/>
    </source>
</evidence>
<dbReference type="GO" id="GO:0004180">
    <property type="term" value="F:carboxypeptidase activity"/>
    <property type="evidence" value="ECO:0007669"/>
    <property type="project" value="UniProtKB-ARBA"/>
</dbReference>
<keyword evidence="3" id="KW-0808">Transferase</keyword>
<evidence type="ECO:0000256" key="2">
    <source>
        <dbReference type="ARBA" id="ARBA00005992"/>
    </source>
</evidence>
<comment type="caution">
    <text evidence="9">The sequence shown here is derived from an EMBL/GenBank/DDBJ whole genome shotgun (WGS) entry which is preliminary data.</text>
</comment>
<dbReference type="GO" id="GO:0071555">
    <property type="term" value="P:cell wall organization"/>
    <property type="evidence" value="ECO:0007669"/>
    <property type="project" value="UniProtKB-UniRule"/>
</dbReference>
<dbReference type="InterPro" id="IPR052905">
    <property type="entry name" value="LD-transpeptidase_YkuD-like"/>
</dbReference>
<dbReference type="InterPro" id="IPR045380">
    <property type="entry name" value="LD_TPept_scaffold_dom"/>
</dbReference>
<dbReference type="PANTHER" id="PTHR41533">
    <property type="entry name" value="L,D-TRANSPEPTIDASE HI_1667-RELATED"/>
    <property type="match status" value="1"/>
</dbReference>
<evidence type="ECO:0000259" key="8">
    <source>
        <dbReference type="PROSITE" id="PS52029"/>
    </source>
</evidence>
<dbReference type="GO" id="GO:0008360">
    <property type="term" value="P:regulation of cell shape"/>
    <property type="evidence" value="ECO:0007669"/>
    <property type="project" value="UniProtKB-UniRule"/>
</dbReference>
<dbReference type="InterPro" id="IPR038063">
    <property type="entry name" value="Transpep_catalytic_dom"/>
</dbReference>
<feature type="active site" description="Proton donor/acceptor" evidence="7">
    <location>
        <position position="354"/>
    </location>
</feature>
<organism evidence="9 10">
    <name type="scientific">Prevotella koreensis</name>
    <dbReference type="NCBI Taxonomy" id="2490854"/>
    <lineage>
        <taxon>Bacteria</taxon>
        <taxon>Pseudomonadati</taxon>
        <taxon>Bacteroidota</taxon>
        <taxon>Bacteroidia</taxon>
        <taxon>Bacteroidales</taxon>
        <taxon>Prevotellaceae</taxon>
        <taxon>Prevotella</taxon>
    </lineage>
</organism>
<dbReference type="PANTHER" id="PTHR41533:SF2">
    <property type="entry name" value="BLR7131 PROTEIN"/>
    <property type="match status" value="1"/>
</dbReference>
<feature type="domain" description="L,D-TPase catalytic" evidence="8">
    <location>
        <begin position="230"/>
        <end position="401"/>
    </location>
</feature>
<accession>A0A3S0S136</accession>
<keyword evidence="5 7" id="KW-0573">Peptidoglycan synthesis</keyword>
<reference evidence="9 10" key="1">
    <citation type="submission" date="2018-12" db="EMBL/GenBank/DDBJ databases">
        <title>Genome sequencing of Prevotella sp. KCOM 3155 (= JS262).</title>
        <authorList>
            <person name="Kook J.-K."/>
            <person name="Park S.-N."/>
            <person name="Lim Y.K."/>
        </authorList>
    </citation>
    <scope>NUCLEOTIDE SEQUENCE [LARGE SCALE GENOMIC DNA]</scope>
    <source>
        <strain evidence="9 10">KCOM 3155</strain>
    </source>
</reference>
<evidence type="ECO:0000256" key="1">
    <source>
        <dbReference type="ARBA" id="ARBA00004752"/>
    </source>
</evidence>
<keyword evidence="6 7" id="KW-0961">Cell wall biogenesis/degradation</keyword>
<gene>
    <name evidence="9" type="ORF">EHV08_02615</name>
</gene>
<comment type="similarity">
    <text evidence="2">Belongs to the YkuD family.</text>
</comment>
<feature type="active site" description="Nucleophile" evidence="7">
    <location>
        <position position="373"/>
    </location>
</feature>
<dbReference type="EMBL" id="RYYU01000001">
    <property type="protein sequence ID" value="RUL60306.1"/>
    <property type="molecule type" value="Genomic_DNA"/>
</dbReference>
<evidence type="ECO:0000256" key="3">
    <source>
        <dbReference type="ARBA" id="ARBA00022679"/>
    </source>
</evidence>
<dbReference type="PROSITE" id="PS52029">
    <property type="entry name" value="LD_TPASE"/>
    <property type="match status" value="1"/>
</dbReference>
<keyword evidence="4 7" id="KW-0133">Cell shape</keyword>
<dbReference type="GO" id="GO:0016740">
    <property type="term" value="F:transferase activity"/>
    <property type="evidence" value="ECO:0007669"/>
    <property type="project" value="UniProtKB-KW"/>
</dbReference>
<dbReference type="GO" id="GO:0009252">
    <property type="term" value="P:peptidoglycan biosynthetic process"/>
    <property type="evidence" value="ECO:0007669"/>
    <property type="project" value="UniProtKB-UniPathway"/>
</dbReference>
<dbReference type="CDD" id="cd16913">
    <property type="entry name" value="YkuD_like"/>
    <property type="match status" value="1"/>
</dbReference>
<evidence type="ECO:0000256" key="6">
    <source>
        <dbReference type="ARBA" id="ARBA00023316"/>
    </source>
</evidence>
<dbReference type="Gene3D" id="2.40.440.10">
    <property type="entry name" value="L,D-transpeptidase catalytic domain-like"/>
    <property type="match status" value="1"/>
</dbReference>
<dbReference type="OrthoDB" id="9778545at2"/>
<dbReference type="SUPFAM" id="SSF141523">
    <property type="entry name" value="L,D-transpeptidase catalytic domain-like"/>
    <property type="match status" value="1"/>
</dbReference>
<evidence type="ECO:0000313" key="10">
    <source>
        <dbReference type="Proteomes" id="UP000278983"/>
    </source>
</evidence>
<evidence type="ECO:0000256" key="7">
    <source>
        <dbReference type="PROSITE-ProRule" id="PRU01373"/>
    </source>
</evidence>
<dbReference type="Pfam" id="PF20142">
    <property type="entry name" value="Scaffold"/>
    <property type="match status" value="1"/>
</dbReference>
<dbReference type="Proteomes" id="UP000278983">
    <property type="component" value="Unassembled WGS sequence"/>
</dbReference>
<proteinExistence type="inferred from homology"/>
<evidence type="ECO:0000256" key="5">
    <source>
        <dbReference type="ARBA" id="ARBA00022984"/>
    </source>
</evidence>
<dbReference type="Pfam" id="PF03734">
    <property type="entry name" value="YkuD"/>
    <property type="match status" value="1"/>
</dbReference>
<name>A0A3S0S136_9BACT</name>
<evidence type="ECO:0000256" key="4">
    <source>
        <dbReference type="ARBA" id="ARBA00022960"/>
    </source>
</evidence>
<dbReference type="UniPathway" id="UPA00219"/>
<keyword evidence="10" id="KW-1185">Reference proteome</keyword>
<protein>
    <submittedName>
        <fullName evidence="9">L,D-transpeptidase</fullName>
    </submittedName>
</protein>
<dbReference type="InterPro" id="IPR005490">
    <property type="entry name" value="LD_TPept_cat_dom"/>
</dbReference>
<comment type="pathway">
    <text evidence="1 7">Cell wall biogenesis; peptidoglycan biosynthesis.</text>
</comment>
<dbReference type="AlphaFoldDB" id="A0A3S0S136"/>
<sequence length="475" mass="55087">MKVSEYELDYDDIRGQIRQLIKSESSSSVAVRYIRNYYSSDGSFIWIDRHGMDSRADTLLAFISKVDEMGFKKELFRVSQIEEDLNRVRKLDFDKSSNSINKVFARLEYNLSRAFIRYSTGQNFGFVNPSVILNRDPDNNGESARMVYKYQFDIKIEHPTDSFYKKTLMVMRGGDMGGFLREIQPKRKLYNQLQDRLNSGTLSEKEWFTTLCNMERCRWNEKIVEEDCEKYVLVNIPSFMLKAVDGDSVLTMRVCCGEPRTKTPLLTSEIVRMELNPMWNVPYSIAKGIAGSTGYMVRNNMFIYDKKKGRLPVSEASRELILSGQQRIVQEGGPGNSLGRIVFRFENNFSVYLHHTSSPWAFQSANRAISHGCVRVEKPYELAVFLMKEKDMNLAGKIKYSMTYSMKKDSEGNLVKSSVKKDSLVRSVKVEPNIPVFLTYYTLYPDNSGKLVEYKDVYGYDRRIIEQLKPYAKRR</sequence>